<dbReference type="PANTHER" id="PTHR33979">
    <property type="entry name" value="OS02G0221600 PROTEIN"/>
    <property type="match status" value="1"/>
</dbReference>
<gene>
    <name evidence="2" type="ORF">BCF44_110132</name>
</gene>
<sequence length="236" mass="25028">MDLNDVWNRVLGGQPSPQWELVLIAGAVALLAVLPWRVWRITRNVVTIAHEGGHALVAVLTGRRLTGIQLHSDTSGLTLTKGRPRGPGMVLTAAAGYVTPSLLGLGVAALLGAGKITLLLWVTIVLLAAMLVMIRNAFGVLSVLVTGGIVFAVSWYAPSNIQAVFGYVFAWFLLLGGVRPVFELQRKRWRGRAPDSDADQLAKITGVAGGLWVTLFALVSIASLVIGSTLLLPALP</sequence>
<evidence type="ECO:0000313" key="3">
    <source>
        <dbReference type="Proteomes" id="UP000256269"/>
    </source>
</evidence>
<dbReference type="Proteomes" id="UP000256269">
    <property type="component" value="Unassembled WGS sequence"/>
</dbReference>
<dbReference type="Pfam" id="PF13398">
    <property type="entry name" value="Peptidase_M50B"/>
    <property type="match status" value="1"/>
</dbReference>
<keyword evidence="1" id="KW-0812">Transmembrane</keyword>
<organism evidence="2 3">
    <name type="scientific">Kutzneria buriramensis</name>
    <dbReference type="NCBI Taxonomy" id="1045776"/>
    <lineage>
        <taxon>Bacteria</taxon>
        <taxon>Bacillati</taxon>
        <taxon>Actinomycetota</taxon>
        <taxon>Actinomycetes</taxon>
        <taxon>Pseudonocardiales</taxon>
        <taxon>Pseudonocardiaceae</taxon>
        <taxon>Kutzneria</taxon>
    </lineage>
</organism>
<feature type="transmembrane region" description="Helical" evidence="1">
    <location>
        <begin position="116"/>
        <end position="134"/>
    </location>
</feature>
<dbReference type="PANTHER" id="PTHR33979:SF2">
    <property type="entry name" value="PEPTIDASE M50B-LIKE-DOMAIN-CONTAINING PROTEIN"/>
    <property type="match status" value="1"/>
</dbReference>
<feature type="transmembrane region" description="Helical" evidence="1">
    <location>
        <begin position="164"/>
        <end position="182"/>
    </location>
</feature>
<reference evidence="2 3" key="1">
    <citation type="submission" date="2018-08" db="EMBL/GenBank/DDBJ databases">
        <title>Genomic Encyclopedia of Archaeal and Bacterial Type Strains, Phase II (KMG-II): from individual species to whole genera.</title>
        <authorList>
            <person name="Goeker M."/>
        </authorList>
    </citation>
    <scope>NUCLEOTIDE SEQUENCE [LARGE SCALE GENOMIC DNA]</scope>
    <source>
        <strain evidence="2 3">DSM 45791</strain>
    </source>
</reference>
<name>A0A3E0HCX6_9PSEU</name>
<keyword evidence="1" id="KW-1133">Transmembrane helix</keyword>
<dbReference type="EMBL" id="QUNO01000010">
    <property type="protein sequence ID" value="REH42636.1"/>
    <property type="molecule type" value="Genomic_DNA"/>
</dbReference>
<evidence type="ECO:0000313" key="2">
    <source>
        <dbReference type="EMBL" id="REH42636.1"/>
    </source>
</evidence>
<dbReference type="OrthoDB" id="5184455at2"/>
<feature type="transmembrane region" description="Helical" evidence="1">
    <location>
        <begin position="141"/>
        <end position="158"/>
    </location>
</feature>
<feature type="transmembrane region" description="Helical" evidence="1">
    <location>
        <begin position="211"/>
        <end position="235"/>
    </location>
</feature>
<dbReference type="AlphaFoldDB" id="A0A3E0HCX6"/>
<keyword evidence="1" id="KW-0472">Membrane</keyword>
<dbReference type="InterPro" id="IPR049500">
    <property type="entry name" value="Peptidase_M50B-like"/>
</dbReference>
<proteinExistence type="predicted"/>
<protein>
    <submittedName>
        <fullName evidence="2">Peptidase M50B-like protein</fullName>
    </submittedName>
</protein>
<keyword evidence="3" id="KW-1185">Reference proteome</keyword>
<feature type="transmembrane region" description="Helical" evidence="1">
    <location>
        <begin position="20"/>
        <end position="39"/>
    </location>
</feature>
<evidence type="ECO:0000256" key="1">
    <source>
        <dbReference type="SAM" id="Phobius"/>
    </source>
</evidence>
<accession>A0A3E0HCX6</accession>
<comment type="caution">
    <text evidence="2">The sequence shown here is derived from an EMBL/GenBank/DDBJ whole genome shotgun (WGS) entry which is preliminary data.</text>
</comment>
<feature type="transmembrane region" description="Helical" evidence="1">
    <location>
        <begin position="89"/>
        <end position="110"/>
    </location>
</feature>